<dbReference type="InterPro" id="IPR029016">
    <property type="entry name" value="GAF-like_dom_sf"/>
</dbReference>
<evidence type="ECO:0000313" key="3">
    <source>
        <dbReference type="Proteomes" id="UP001476950"/>
    </source>
</evidence>
<accession>A0ABV0KG89</accession>
<protein>
    <submittedName>
        <fullName evidence="2">GAF domain-containing protein</fullName>
    </submittedName>
</protein>
<dbReference type="RefSeq" id="WP_242033765.1">
    <property type="nucleotide sequence ID" value="NZ_JAMPLM010000004.1"/>
</dbReference>
<dbReference type="SUPFAM" id="SSF55781">
    <property type="entry name" value="GAF domain-like"/>
    <property type="match status" value="1"/>
</dbReference>
<dbReference type="Gene3D" id="3.30.450.40">
    <property type="match status" value="1"/>
</dbReference>
<feature type="domain" description="GAF" evidence="1">
    <location>
        <begin position="22"/>
        <end position="177"/>
    </location>
</feature>
<comment type="caution">
    <text evidence="2">The sequence shown here is derived from an EMBL/GenBank/DDBJ whole genome shotgun (WGS) entry which is preliminary data.</text>
</comment>
<evidence type="ECO:0000313" key="2">
    <source>
        <dbReference type="EMBL" id="MEP1058210.1"/>
    </source>
</evidence>
<proteinExistence type="predicted"/>
<name>A0ABV0KG89_9CYAN</name>
<sequence length="185" mass="20606">MLKSKFDRLPASLANVLATTSTPETLFNALMPALGDYLACDRCFLYLREPNTRLGRVPFYWVRHADIPTVYDEDWKLEPPSLPDDDPMFAAALRTEPSIVVDDVEAASADTLNKQFEQENFGHRALIHAHICCEGQLWGVLQPSVFGQPRHWTQTAQEAIDQVVQAITPSAVAYVKAAAKPPVTQ</sequence>
<dbReference type="Proteomes" id="UP001476950">
    <property type="component" value="Unassembled WGS sequence"/>
</dbReference>
<dbReference type="SMART" id="SM00065">
    <property type="entry name" value="GAF"/>
    <property type="match status" value="1"/>
</dbReference>
<organism evidence="2 3">
    <name type="scientific">Stenomitos frigidus AS-A4</name>
    <dbReference type="NCBI Taxonomy" id="2933935"/>
    <lineage>
        <taxon>Bacteria</taxon>
        <taxon>Bacillati</taxon>
        <taxon>Cyanobacteriota</taxon>
        <taxon>Cyanophyceae</taxon>
        <taxon>Leptolyngbyales</taxon>
        <taxon>Leptolyngbyaceae</taxon>
        <taxon>Stenomitos</taxon>
    </lineage>
</organism>
<reference evidence="2 3" key="1">
    <citation type="submission" date="2022-04" db="EMBL/GenBank/DDBJ databases">
        <title>Positive selection, recombination, and allopatry shape intraspecific diversity of widespread and dominant cyanobacteria.</title>
        <authorList>
            <person name="Wei J."/>
            <person name="Shu W."/>
            <person name="Hu C."/>
        </authorList>
    </citation>
    <scope>NUCLEOTIDE SEQUENCE [LARGE SCALE GENOMIC DNA]</scope>
    <source>
        <strain evidence="2 3">AS-A4</strain>
    </source>
</reference>
<gene>
    <name evidence="2" type="ORF">NDI38_07125</name>
</gene>
<dbReference type="Pfam" id="PF01590">
    <property type="entry name" value="GAF"/>
    <property type="match status" value="1"/>
</dbReference>
<keyword evidence="3" id="KW-1185">Reference proteome</keyword>
<dbReference type="InterPro" id="IPR003018">
    <property type="entry name" value="GAF"/>
</dbReference>
<evidence type="ECO:0000259" key="1">
    <source>
        <dbReference type="SMART" id="SM00065"/>
    </source>
</evidence>
<dbReference type="EMBL" id="JAMPLM010000004">
    <property type="protein sequence ID" value="MEP1058210.1"/>
    <property type="molecule type" value="Genomic_DNA"/>
</dbReference>